<feature type="transmembrane region" description="Helical" evidence="1">
    <location>
        <begin position="352"/>
        <end position="370"/>
    </location>
</feature>
<feature type="transmembrane region" description="Helical" evidence="1">
    <location>
        <begin position="74"/>
        <end position="95"/>
    </location>
</feature>
<name>A0A8K0JW97_9TREE</name>
<feature type="transmembrane region" description="Helical" evidence="1">
    <location>
        <begin position="273"/>
        <end position="296"/>
    </location>
</feature>
<dbReference type="EMBL" id="JABELV010000005">
    <property type="protein sequence ID" value="KAG7575277.1"/>
    <property type="molecule type" value="Genomic_DNA"/>
</dbReference>
<dbReference type="AlphaFoldDB" id="A0A8K0JW97"/>
<keyword evidence="3" id="KW-1185">Reference proteome</keyword>
<keyword evidence="1" id="KW-0472">Membrane</keyword>
<proteinExistence type="predicted"/>
<sequence length="433" mass="48397">MLYFDQVIDQVLNHPNPWVLAVNGLAWFAIAWACDSELRIALVIGRYFRDDSRLKPHRLDDWDRDGAEDEIRRILNRIAAVIGAVIMAGSGLAWYHSRAGLFDGMFFAILSIQLALALDRIYGWSHPDTGLLPAGPADYHIGVFRTDEQGRPSIGWRDSPAIQLATVQILAAGLSAMLVLRTEADEHGLWTTLALLTNVVGAAGATDRKRPYEIRKWFLQILWGILGITGFIISLLIRGWWNDTRVDLSPVSRADAQKSSSQHLLGPAVLASFLQLSATSACVDVIIAQLAVLLRFDQARYDSEERYRLADEASSVARSQQSLEKAAQPEINLRRIPGYFESPRFLKPTYRAGLAGAALGSTCAMLIFPQRQATVFWVYLGAVGYVTFVAASLTLQGRWEDFWKYEERYIPEGTKMPQEAEKTEEQEKLIISA</sequence>
<evidence type="ECO:0000256" key="1">
    <source>
        <dbReference type="SAM" id="Phobius"/>
    </source>
</evidence>
<evidence type="ECO:0000313" key="3">
    <source>
        <dbReference type="Proteomes" id="UP000812966"/>
    </source>
</evidence>
<organism evidence="2 3">
    <name type="scientific">Filobasidium floriforme</name>
    <dbReference type="NCBI Taxonomy" id="5210"/>
    <lineage>
        <taxon>Eukaryota</taxon>
        <taxon>Fungi</taxon>
        <taxon>Dikarya</taxon>
        <taxon>Basidiomycota</taxon>
        <taxon>Agaricomycotina</taxon>
        <taxon>Tremellomycetes</taxon>
        <taxon>Filobasidiales</taxon>
        <taxon>Filobasidiaceae</taxon>
        <taxon>Filobasidium</taxon>
    </lineage>
</organism>
<feature type="transmembrane region" description="Helical" evidence="1">
    <location>
        <begin position="187"/>
        <end position="205"/>
    </location>
</feature>
<evidence type="ECO:0000313" key="2">
    <source>
        <dbReference type="EMBL" id="KAG7575277.1"/>
    </source>
</evidence>
<protein>
    <submittedName>
        <fullName evidence="2">Uncharacterized protein</fullName>
    </submittedName>
</protein>
<feature type="transmembrane region" description="Helical" evidence="1">
    <location>
        <begin position="376"/>
        <end position="395"/>
    </location>
</feature>
<keyword evidence="1" id="KW-1133">Transmembrane helix</keyword>
<gene>
    <name evidence="2" type="ORF">FFLO_00441</name>
</gene>
<comment type="caution">
    <text evidence="2">The sequence shown here is derived from an EMBL/GenBank/DDBJ whole genome shotgun (WGS) entry which is preliminary data.</text>
</comment>
<feature type="transmembrane region" description="Helical" evidence="1">
    <location>
        <begin position="217"/>
        <end position="241"/>
    </location>
</feature>
<keyword evidence="1" id="KW-0812">Transmembrane</keyword>
<reference evidence="2" key="1">
    <citation type="submission" date="2020-04" db="EMBL/GenBank/DDBJ databases">
        <title>Analysis of mating type loci in Filobasidium floriforme.</title>
        <authorList>
            <person name="Nowrousian M."/>
        </authorList>
    </citation>
    <scope>NUCLEOTIDE SEQUENCE</scope>
    <source>
        <strain evidence="2">CBS 6242</strain>
    </source>
</reference>
<accession>A0A8K0JW97</accession>
<dbReference type="Proteomes" id="UP000812966">
    <property type="component" value="Unassembled WGS sequence"/>
</dbReference>